<evidence type="ECO:0000313" key="3">
    <source>
        <dbReference type="EMBL" id="POH74906.1"/>
    </source>
</evidence>
<evidence type="ECO:0000256" key="1">
    <source>
        <dbReference type="ARBA" id="ARBA00022679"/>
    </source>
</evidence>
<keyword evidence="3" id="KW-0012">Acyltransferase</keyword>
<evidence type="ECO:0000256" key="2">
    <source>
        <dbReference type="ARBA" id="ARBA00022737"/>
    </source>
</evidence>
<gene>
    <name evidence="3" type="ORF">CVS27_03320</name>
</gene>
<keyword evidence="2" id="KW-0677">Repeat</keyword>
<dbReference type="InterPro" id="IPR001451">
    <property type="entry name" value="Hexapep"/>
</dbReference>
<dbReference type="EMBL" id="PPXC01000002">
    <property type="protein sequence ID" value="POH74906.1"/>
    <property type="molecule type" value="Genomic_DNA"/>
</dbReference>
<organism evidence="3 4">
    <name type="scientific">Arthrobacter glacialis</name>
    <dbReference type="NCBI Taxonomy" id="1664"/>
    <lineage>
        <taxon>Bacteria</taxon>
        <taxon>Bacillati</taxon>
        <taxon>Actinomycetota</taxon>
        <taxon>Actinomycetes</taxon>
        <taxon>Micrococcales</taxon>
        <taxon>Micrococcaceae</taxon>
        <taxon>Arthrobacter</taxon>
    </lineage>
</organism>
<dbReference type="SUPFAM" id="SSF51161">
    <property type="entry name" value="Trimeric LpxA-like enzymes"/>
    <property type="match status" value="1"/>
</dbReference>
<proteinExistence type="predicted"/>
<dbReference type="GO" id="GO:0016746">
    <property type="term" value="F:acyltransferase activity"/>
    <property type="evidence" value="ECO:0007669"/>
    <property type="project" value="UniProtKB-KW"/>
</dbReference>
<sequence length="151" mass="16181">MVRFDGIPNIVRGERGGRLVLGQRVRLFRGVGIYLETAESQVSIGDRTFINRRSEIVCRSRVTIGTDCAISWDVCISDTDNHSIDGSAATSDVTIGNNVWIGSGVAILKGVEIGEGAVIGARSVVTKSVPARSLVVGSPAKIIRSDVRWEL</sequence>
<evidence type="ECO:0000313" key="4">
    <source>
        <dbReference type="Proteomes" id="UP000237061"/>
    </source>
</evidence>
<dbReference type="InterPro" id="IPR018357">
    <property type="entry name" value="Hexapep_transf_CS"/>
</dbReference>
<dbReference type="Pfam" id="PF00132">
    <property type="entry name" value="Hexapep"/>
    <property type="match status" value="1"/>
</dbReference>
<dbReference type="Proteomes" id="UP000237061">
    <property type="component" value="Unassembled WGS sequence"/>
</dbReference>
<dbReference type="PANTHER" id="PTHR23416">
    <property type="entry name" value="SIALIC ACID SYNTHASE-RELATED"/>
    <property type="match status" value="1"/>
</dbReference>
<dbReference type="AlphaFoldDB" id="A0A2S4A044"/>
<comment type="caution">
    <text evidence="3">The sequence shown here is derived from an EMBL/GenBank/DDBJ whole genome shotgun (WGS) entry which is preliminary data.</text>
</comment>
<keyword evidence="1 3" id="KW-0808">Transferase</keyword>
<dbReference type="InterPro" id="IPR011004">
    <property type="entry name" value="Trimer_LpxA-like_sf"/>
</dbReference>
<dbReference type="Gene3D" id="2.160.10.10">
    <property type="entry name" value="Hexapeptide repeat proteins"/>
    <property type="match status" value="1"/>
</dbReference>
<dbReference type="CDD" id="cd04647">
    <property type="entry name" value="LbH_MAT_like"/>
    <property type="match status" value="1"/>
</dbReference>
<dbReference type="RefSeq" id="WP_103464314.1">
    <property type="nucleotide sequence ID" value="NZ_PPXC01000002.1"/>
</dbReference>
<dbReference type="InterPro" id="IPR051159">
    <property type="entry name" value="Hexapeptide_acetyltransf"/>
</dbReference>
<reference evidence="3 4" key="1">
    <citation type="submission" date="2018-01" db="EMBL/GenBank/DDBJ databases">
        <title>Arthrobacter sp. nov., from glaciers in China.</title>
        <authorList>
            <person name="Liu Q."/>
            <person name="Xin Y.-H."/>
        </authorList>
    </citation>
    <scope>NUCLEOTIDE SEQUENCE [LARGE SCALE GENOMIC DNA]</scope>
    <source>
        <strain evidence="3 4">HLT2-12-2</strain>
    </source>
</reference>
<dbReference type="PANTHER" id="PTHR23416:SF78">
    <property type="entry name" value="LIPOPOLYSACCHARIDE BIOSYNTHESIS O-ACETYL TRANSFERASE WBBJ-RELATED"/>
    <property type="match status" value="1"/>
</dbReference>
<protein>
    <submittedName>
        <fullName evidence="3">Acyltransferase</fullName>
    </submittedName>
</protein>
<name>A0A2S4A044_ARTGL</name>
<keyword evidence="4" id="KW-1185">Reference proteome</keyword>
<accession>A0A2S4A044</accession>
<dbReference type="PROSITE" id="PS00101">
    <property type="entry name" value="HEXAPEP_TRANSFERASES"/>
    <property type="match status" value="1"/>
</dbReference>